<sequence>VFLSLLAASPAVAQTVSKVDPRALAMGGGYVAVADGYAALQWNPAGLWVSGRKEAGLMLGNLPHEMGRWVESLRVAGGFSDELTGEDATVTLMSDGSGLTEERAFGVYVTSVRFGAAFQQITYADEISRFVDGSVHIETAALRTREYQVSAAHPLMQGRLVLGGSAKLVQAQGRLAGVSLASLQSTDLASRELLSFARSGVVVSEDTVLSVDLGLLFMASSMLRIGAVVKNFNAPKLDSGTEGIPAPAEQFRLPRQVRVGGMFLPHPQFSLTLDLDLVAGVFVHGARERRELGGGIQWSGDRVALRGGLLFDLKAIERRPMYTFGFGLSGET</sequence>
<reference evidence="1" key="1">
    <citation type="submission" date="2018-05" db="EMBL/GenBank/DDBJ databases">
        <authorList>
            <person name="Lanie J.A."/>
            <person name="Ng W.-L."/>
            <person name="Kazmierczak K.M."/>
            <person name="Andrzejewski T.M."/>
            <person name="Davidsen T.M."/>
            <person name="Wayne K.J."/>
            <person name="Tettelin H."/>
            <person name="Glass J.I."/>
            <person name="Rusch D."/>
            <person name="Podicherti R."/>
            <person name="Tsui H.-C.T."/>
            <person name="Winkler M.E."/>
        </authorList>
    </citation>
    <scope>NUCLEOTIDE SEQUENCE</scope>
</reference>
<evidence type="ECO:0000313" key="1">
    <source>
        <dbReference type="EMBL" id="SVB25491.1"/>
    </source>
</evidence>
<organism evidence="1">
    <name type="scientific">marine metagenome</name>
    <dbReference type="NCBI Taxonomy" id="408172"/>
    <lineage>
        <taxon>unclassified sequences</taxon>
        <taxon>metagenomes</taxon>
        <taxon>ecological metagenomes</taxon>
    </lineage>
</organism>
<dbReference type="Pfam" id="PF13729">
    <property type="entry name" value="TraF_2"/>
    <property type="match status" value="1"/>
</dbReference>
<dbReference type="Gene3D" id="2.40.160.60">
    <property type="entry name" value="Outer membrane protein transport protein (OMPP1/FadL/TodX)"/>
    <property type="match status" value="1"/>
</dbReference>
<accession>A0A382CIN9</accession>
<protein>
    <recommendedName>
        <fullName evidence="2">DUF5723 domain-containing protein</fullName>
    </recommendedName>
</protein>
<dbReference type="AlphaFoldDB" id="A0A382CIN9"/>
<dbReference type="EMBL" id="UINC01034520">
    <property type="protein sequence ID" value="SVB25491.1"/>
    <property type="molecule type" value="Genomic_DNA"/>
</dbReference>
<evidence type="ECO:0008006" key="2">
    <source>
        <dbReference type="Google" id="ProtNLM"/>
    </source>
</evidence>
<feature type="non-terminal residue" evidence="1">
    <location>
        <position position="332"/>
    </location>
</feature>
<gene>
    <name evidence="1" type="ORF">METZ01_LOCUS178345</name>
</gene>
<feature type="non-terminal residue" evidence="1">
    <location>
        <position position="1"/>
    </location>
</feature>
<dbReference type="InterPro" id="IPR032811">
    <property type="entry name" value="Put_conjugal_transfer"/>
</dbReference>
<name>A0A382CIN9_9ZZZZ</name>
<proteinExistence type="predicted"/>